<dbReference type="SUPFAM" id="SSF54373">
    <property type="entry name" value="FAD-linked reductases, C-terminal domain"/>
    <property type="match status" value="1"/>
</dbReference>
<dbReference type="GO" id="GO:0016491">
    <property type="term" value="F:oxidoreductase activity"/>
    <property type="evidence" value="ECO:0007669"/>
    <property type="project" value="UniProtKB-KW"/>
</dbReference>
<keyword evidence="4" id="KW-1185">Reference proteome</keyword>
<dbReference type="PANTHER" id="PTHR13847:SF289">
    <property type="entry name" value="GLYCINE OXIDASE"/>
    <property type="match status" value="1"/>
</dbReference>
<evidence type="ECO:0000313" key="4">
    <source>
        <dbReference type="Proteomes" id="UP000220340"/>
    </source>
</evidence>
<dbReference type="Gene3D" id="3.50.50.60">
    <property type="entry name" value="FAD/NAD(P)-binding domain"/>
    <property type="match status" value="2"/>
</dbReference>
<dbReference type="PANTHER" id="PTHR13847">
    <property type="entry name" value="SARCOSINE DEHYDROGENASE-RELATED"/>
    <property type="match status" value="1"/>
</dbReference>
<gene>
    <name evidence="3" type="ORF">CRI78_19245</name>
</gene>
<sequence>MSPEQTVATESARHVIVVGGGVIGLSSAYHLARAGHRVTVIERATCGRGASWGNAGWITPSLVQPFNAPGAVPQALRAMLDPAGPIAMRQVPTWALARWGWAFLRNSRADRSRRSLRALATSAADAAADVAALAAELDFEVHRSGLLVAFRSPDALAAFRTSHAQVQEAGYRGHAVELDATETKAHEPALADDVIGGLYLPDEASVRPDAMTAALARGITRAGGEVAEQESMLAATPVAGGWRVRTPHRELSGSAVILAAGEQTARLARGCGVRLALQSGRGCSVTLPPVFELQGPLKIAEHRVACTPFESGQVRISGTFDLVRPGARTERGRMQAVLNAAATTLPALADLDIDDLEVWSGARPCTPDSVPVIGPIGRHPGLFVATGHGTLGMTLAVPTGRTITEMVNATLGHTI</sequence>
<organism evidence="3 4">
    <name type="scientific">Mycolicibacterium diernhoferi</name>
    <dbReference type="NCBI Taxonomy" id="1801"/>
    <lineage>
        <taxon>Bacteria</taxon>
        <taxon>Bacillati</taxon>
        <taxon>Actinomycetota</taxon>
        <taxon>Actinomycetes</taxon>
        <taxon>Mycobacteriales</taxon>
        <taxon>Mycobacteriaceae</taxon>
        <taxon>Mycolicibacterium</taxon>
    </lineage>
</organism>
<dbReference type="SUPFAM" id="SSF51905">
    <property type="entry name" value="FAD/NAD(P)-binding domain"/>
    <property type="match status" value="1"/>
</dbReference>
<dbReference type="Pfam" id="PF01266">
    <property type="entry name" value="DAO"/>
    <property type="match status" value="1"/>
</dbReference>
<proteinExistence type="predicted"/>
<evidence type="ECO:0000256" key="1">
    <source>
        <dbReference type="ARBA" id="ARBA00023002"/>
    </source>
</evidence>
<dbReference type="EMBL" id="PDCR01000025">
    <property type="protein sequence ID" value="PEG52942.1"/>
    <property type="molecule type" value="Genomic_DNA"/>
</dbReference>
<evidence type="ECO:0000313" key="3">
    <source>
        <dbReference type="EMBL" id="PEG52942.1"/>
    </source>
</evidence>
<dbReference type="InterPro" id="IPR036188">
    <property type="entry name" value="FAD/NAD-bd_sf"/>
</dbReference>
<accession>A0A2A7NQX6</accession>
<evidence type="ECO:0000259" key="2">
    <source>
        <dbReference type="Pfam" id="PF01266"/>
    </source>
</evidence>
<dbReference type="Gene3D" id="3.30.9.10">
    <property type="entry name" value="D-Amino Acid Oxidase, subunit A, domain 2"/>
    <property type="match status" value="1"/>
</dbReference>
<name>A0A2A7NQX6_9MYCO</name>
<dbReference type="Proteomes" id="UP000220340">
    <property type="component" value="Unassembled WGS sequence"/>
</dbReference>
<feature type="domain" description="FAD dependent oxidoreductase" evidence="2">
    <location>
        <begin position="14"/>
        <end position="406"/>
    </location>
</feature>
<dbReference type="OrthoDB" id="9806257at2"/>
<dbReference type="InterPro" id="IPR006076">
    <property type="entry name" value="FAD-dep_OxRdtase"/>
</dbReference>
<dbReference type="AlphaFoldDB" id="A0A2A7NQX6"/>
<comment type="caution">
    <text evidence="3">The sequence shown here is derived from an EMBL/GenBank/DDBJ whole genome shotgun (WGS) entry which is preliminary data.</text>
</comment>
<protein>
    <submittedName>
        <fullName evidence="3">FAD-dependent oxidoreductase</fullName>
    </submittedName>
</protein>
<reference evidence="3 4" key="1">
    <citation type="submission" date="2017-10" db="EMBL/GenBank/DDBJ databases">
        <title>The new phylogeny of genus Mycobacterium.</title>
        <authorList>
            <person name="Tortoli E."/>
            <person name="Trovato A."/>
            <person name="Cirillo D.M."/>
        </authorList>
    </citation>
    <scope>NUCLEOTIDE SEQUENCE [LARGE SCALE GENOMIC DNA]</scope>
    <source>
        <strain evidence="3 4">IP141170001</strain>
    </source>
</reference>
<keyword evidence="1" id="KW-0560">Oxidoreductase</keyword>
<dbReference type="GO" id="GO:0005737">
    <property type="term" value="C:cytoplasm"/>
    <property type="evidence" value="ECO:0007669"/>
    <property type="project" value="TreeGrafter"/>
</dbReference>